<sequence length="276" mass="30962">PPPGLAYIAVVQPSLSFILVGTIFMCLLLPILILLFLFSTPTSRKHPVFLSNVLAISIGIISGILNDYMEYYSIVYPLDPMTDNYIIGTVALLVLSPIFIDSILLFRIVAFYPRQLTSFSKYVLILALPVTVKTARFIVISLFLYHIAHGASTVGVAEFASSVWPRNRYMITEWSLAMVDNLYSTSFFLWKLGAFYLTRLRDPAGSSNSDFLAHVRNLLVMMLGNFIFPFFLTVIQIILNMQDTSYVTGSLVRLANLYVNILGVIFATVWASGRAW</sequence>
<gene>
    <name evidence="2" type="ORF">FISHEDRAFT_10714</name>
</gene>
<evidence type="ECO:0000256" key="1">
    <source>
        <dbReference type="SAM" id="Phobius"/>
    </source>
</evidence>
<keyword evidence="1" id="KW-1133">Transmembrane helix</keyword>
<reference evidence="2 3" key="1">
    <citation type="journal article" date="2015" name="Fungal Genet. Biol.">
        <title>Evolution of novel wood decay mechanisms in Agaricales revealed by the genome sequences of Fistulina hepatica and Cylindrobasidium torrendii.</title>
        <authorList>
            <person name="Floudas D."/>
            <person name="Held B.W."/>
            <person name="Riley R."/>
            <person name="Nagy L.G."/>
            <person name="Koehler G."/>
            <person name="Ransdell A.S."/>
            <person name="Younus H."/>
            <person name="Chow J."/>
            <person name="Chiniquy J."/>
            <person name="Lipzen A."/>
            <person name="Tritt A."/>
            <person name="Sun H."/>
            <person name="Haridas S."/>
            <person name="LaButti K."/>
            <person name="Ohm R.A."/>
            <person name="Kues U."/>
            <person name="Blanchette R.A."/>
            <person name="Grigoriev I.V."/>
            <person name="Minto R.E."/>
            <person name="Hibbett D.S."/>
        </authorList>
    </citation>
    <scope>NUCLEOTIDE SEQUENCE [LARGE SCALE GENOMIC DNA]</scope>
    <source>
        <strain evidence="2 3">ATCC 64428</strain>
    </source>
</reference>
<feature type="transmembrane region" description="Helical" evidence="1">
    <location>
        <begin position="49"/>
        <end position="65"/>
    </location>
</feature>
<feature type="transmembrane region" description="Helical" evidence="1">
    <location>
        <begin position="122"/>
        <end position="148"/>
    </location>
</feature>
<feature type="transmembrane region" description="Helical" evidence="1">
    <location>
        <begin position="251"/>
        <end position="271"/>
    </location>
</feature>
<dbReference type="AlphaFoldDB" id="A0A0D7A0M3"/>
<organism evidence="2 3">
    <name type="scientific">Fistulina hepatica ATCC 64428</name>
    <dbReference type="NCBI Taxonomy" id="1128425"/>
    <lineage>
        <taxon>Eukaryota</taxon>
        <taxon>Fungi</taxon>
        <taxon>Dikarya</taxon>
        <taxon>Basidiomycota</taxon>
        <taxon>Agaricomycotina</taxon>
        <taxon>Agaricomycetes</taxon>
        <taxon>Agaricomycetidae</taxon>
        <taxon>Agaricales</taxon>
        <taxon>Fistulinaceae</taxon>
        <taxon>Fistulina</taxon>
    </lineage>
</organism>
<feature type="non-terminal residue" evidence="2">
    <location>
        <position position="276"/>
    </location>
</feature>
<feature type="transmembrane region" description="Helical" evidence="1">
    <location>
        <begin position="218"/>
        <end position="239"/>
    </location>
</feature>
<keyword evidence="3" id="KW-1185">Reference proteome</keyword>
<dbReference type="EMBL" id="KN882085">
    <property type="protein sequence ID" value="KIY44602.1"/>
    <property type="molecule type" value="Genomic_DNA"/>
</dbReference>
<keyword evidence="1" id="KW-0812">Transmembrane</keyword>
<feature type="transmembrane region" description="Helical" evidence="1">
    <location>
        <begin position="174"/>
        <end position="197"/>
    </location>
</feature>
<proteinExistence type="predicted"/>
<dbReference type="Proteomes" id="UP000054144">
    <property type="component" value="Unassembled WGS sequence"/>
</dbReference>
<feature type="transmembrane region" description="Helical" evidence="1">
    <location>
        <begin position="15"/>
        <end position="37"/>
    </location>
</feature>
<evidence type="ECO:0000313" key="2">
    <source>
        <dbReference type="EMBL" id="KIY44602.1"/>
    </source>
</evidence>
<feature type="non-terminal residue" evidence="2">
    <location>
        <position position="1"/>
    </location>
</feature>
<name>A0A0D7A0M3_9AGAR</name>
<dbReference type="OrthoDB" id="2548432at2759"/>
<keyword evidence="1" id="KW-0472">Membrane</keyword>
<accession>A0A0D7A0M3</accession>
<protein>
    <submittedName>
        <fullName evidence="2">Uncharacterized protein</fullName>
    </submittedName>
</protein>
<evidence type="ECO:0000313" key="3">
    <source>
        <dbReference type="Proteomes" id="UP000054144"/>
    </source>
</evidence>
<feature type="transmembrane region" description="Helical" evidence="1">
    <location>
        <begin position="85"/>
        <end position="110"/>
    </location>
</feature>